<feature type="compositionally biased region" description="Basic and acidic residues" evidence="1">
    <location>
        <begin position="555"/>
        <end position="577"/>
    </location>
</feature>
<gene>
    <name evidence="2" type="ORF">SMACR_05715</name>
</gene>
<feature type="region of interest" description="Disordered" evidence="1">
    <location>
        <begin position="452"/>
        <end position="598"/>
    </location>
</feature>
<feature type="compositionally biased region" description="Polar residues" evidence="1">
    <location>
        <begin position="545"/>
        <end position="554"/>
    </location>
</feature>
<evidence type="ECO:0000313" key="2">
    <source>
        <dbReference type="EMBL" id="KAA8632534.1"/>
    </source>
</evidence>
<feature type="compositionally biased region" description="Polar residues" evidence="1">
    <location>
        <begin position="511"/>
        <end position="520"/>
    </location>
</feature>
<evidence type="ECO:0000313" key="3">
    <source>
        <dbReference type="Proteomes" id="UP000433876"/>
    </source>
</evidence>
<feature type="compositionally biased region" description="Basic residues" evidence="1">
    <location>
        <begin position="66"/>
        <end position="81"/>
    </location>
</feature>
<reference evidence="2 3" key="1">
    <citation type="submission" date="2017-07" db="EMBL/GenBank/DDBJ databases">
        <title>Genome sequence of the Sordaria macrospora wild type strain R19027.</title>
        <authorList>
            <person name="Nowrousian M."/>
            <person name="Teichert I."/>
            <person name="Kueck U."/>
        </authorList>
    </citation>
    <scope>NUCLEOTIDE SEQUENCE [LARGE SCALE GENOMIC DNA]</scope>
    <source>
        <strain evidence="2 3">R19027</strain>
        <tissue evidence="2">Mycelium</tissue>
    </source>
</reference>
<feature type="compositionally biased region" description="Low complexity" evidence="1">
    <location>
        <begin position="54"/>
        <end position="65"/>
    </location>
</feature>
<dbReference type="EMBL" id="NMPR01000053">
    <property type="protein sequence ID" value="KAA8632534.1"/>
    <property type="molecule type" value="Genomic_DNA"/>
</dbReference>
<sequence length="598" mass="66605">MNAFESLFSSSGTLFEHLRAMIAMSASRDTTGPSPGPTQQPPASASDHNGPAFSSQSTDASTSSPPRRKRTTPRKRKIPRVHRPDEGSIYDIMHDNSGKSLYVLPICWTDLHATLLGASFTEGAPIVTPVPETVAGRWLDPSLLARQLTDQLHTLIRSETSMTRIFCKNLAMKTAMGIFFPDRLANPKMNAELDIYFGQRVFRKAVRIPCLWKTPNASSFTTTPTLPNDSFYVPNSPQEPQPELPQQTPNAPILAYFNKSQLALIRQNLFRIVQTPFNPNEAVASLQALRSKHLIPADVDQDPYIVAMMVSMVQAQFYQEIVFSQKSDSQQSNRSGNGKPFEIAEPKFEDTNVTVIAHDEGIENNPRFLVYTATVTADYMERWLYPLRAPQSSKKAKKQISLDITMTPVPFWPILGLKERLARALGRDIVGPDVYSDSHPDHIGFWDLLVEPRKDDTNNNTPPRNESNSRKRRAERQGGRESESSPSSQSQSQGQAQSQGSQGYNSQGSATSSQTQMAESSESDSQREPLSEVYNSSFEEEAPTESDTTTSPTRSETDRADRTAADRAPDRGDRERPVLSPNTKRRRTARSISAVEVR</sequence>
<comment type="caution">
    <text evidence="2">The sequence shown here is derived from an EMBL/GenBank/DDBJ whole genome shotgun (WGS) entry which is preliminary data.</text>
</comment>
<accession>A0A8S8ZP64</accession>
<proteinExistence type="predicted"/>
<dbReference type="VEuPathDB" id="FungiDB:SMAC_05715"/>
<dbReference type="AlphaFoldDB" id="A0A8S8ZP64"/>
<feature type="region of interest" description="Disordered" evidence="1">
    <location>
        <begin position="27"/>
        <end position="88"/>
    </location>
</feature>
<name>A0A8S8ZP64_SORMA</name>
<feature type="compositionally biased region" description="Low complexity" evidence="1">
    <location>
        <begin position="484"/>
        <end position="510"/>
    </location>
</feature>
<organism evidence="2 3">
    <name type="scientific">Sordaria macrospora</name>
    <dbReference type="NCBI Taxonomy" id="5147"/>
    <lineage>
        <taxon>Eukaryota</taxon>
        <taxon>Fungi</taxon>
        <taxon>Dikarya</taxon>
        <taxon>Ascomycota</taxon>
        <taxon>Pezizomycotina</taxon>
        <taxon>Sordariomycetes</taxon>
        <taxon>Sordariomycetidae</taxon>
        <taxon>Sordariales</taxon>
        <taxon>Sordariaceae</taxon>
        <taxon>Sordaria</taxon>
    </lineage>
</organism>
<evidence type="ECO:0000256" key="1">
    <source>
        <dbReference type="SAM" id="MobiDB-lite"/>
    </source>
</evidence>
<protein>
    <submittedName>
        <fullName evidence="2">Uncharacterized protein</fullName>
    </submittedName>
</protein>
<dbReference type="Proteomes" id="UP000433876">
    <property type="component" value="Unassembled WGS sequence"/>
</dbReference>